<dbReference type="InterPro" id="IPR050832">
    <property type="entry name" value="Bact_Acetyltransf"/>
</dbReference>
<sequence length="317" mass="34874">MGLANACSRETGDGEMLTAEAYSDEWNDPSINLDTNTRVAVLPDGTVGGCVEVWSSAPFVSHWVWGRVHPELRGQGIGSALMAWAEARTRETIAQAPEGARVVIDTASASGHQPTIDLMLDRGFAQVRGSLRMARPLDGALPMPKWPAGTELRPMRDKHHRALYHAIDEAWRDHWGYVAAPEEEGFATWMYRQTQRTEYDPTLWLVAWDGEQIAGAVLCYASYSGDPSYGWVSRLAVRRAWRKRGMGEALLYAGFAALQSRGCTQVGLGVDAQSLTGATRLYEKVGLRTVHSMVAFEKEIRPGHDLSTQDLAASGEQ</sequence>
<name>A0A0P9FAC0_9CHLR</name>
<keyword evidence="2" id="KW-0012">Acyltransferase</keyword>
<reference evidence="4 5" key="1">
    <citation type="submission" date="2015-09" db="EMBL/GenBank/DDBJ databases">
        <title>Draft genome sequence of Kouleothrix aurantiaca JCM 19913.</title>
        <authorList>
            <person name="Hemp J."/>
        </authorList>
    </citation>
    <scope>NUCLEOTIDE SEQUENCE [LARGE SCALE GENOMIC DNA]</scope>
    <source>
        <strain evidence="4 5">COM-B</strain>
    </source>
</reference>
<keyword evidence="5" id="KW-1185">Reference proteome</keyword>
<evidence type="ECO:0000256" key="1">
    <source>
        <dbReference type="ARBA" id="ARBA00022679"/>
    </source>
</evidence>
<dbReference type="GO" id="GO:0016747">
    <property type="term" value="F:acyltransferase activity, transferring groups other than amino-acyl groups"/>
    <property type="evidence" value="ECO:0007669"/>
    <property type="project" value="InterPro"/>
</dbReference>
<dbReference type="PANTHER" id="PTHR43877:SF1">
    <property type="entry name" value="ACETYLTRANSFERASE"/>
    <property type="match status" value="1"/>
</dbReference>
<dbReference type="SUPFAM" id="SSF55729">
    <property type="entry name" value="Acyl-CoA N-acyltransferases (Nat)"/>
    <property type="match status" value="1"/>
</dbReference>
<comment type="caution">
    <text evidence="4">The sequence shown here is derived from an EMBL/GenBank/DDBJ whole genome shotgun (WGS) entry which is preliminary data.</text>
</comment>
<feature type="domain" description="N-acetyltransferase" evidence="3">
    <location>
        <begin position="1"/>
        <end position="148"/>
    </location>
</feature>
<evidence type="ECO:0000256" key="2">
    <source>
        <dbReference type="ARBA" id="ARBA00023315"/>
    </source>
</evidence>
<dbReference type="InterPro" id="IPR016181">
    <property type="entry name" value="Acyl_CoA_acyltransferase"/>
</dbReference>
<organism evidence="4 5">
    <name type="scientific">Kouleothrix aurantiaca</name>
    <dbReference type="NCBI Taxonomy" id="186479"/>
    <lineage>
        <taxon>Bacteria</taxon>
        <taxon>Bacillati</taxon>
        <taxon>Chloroflexota</taxon>
        <taxon>Chloroflexia</taxon>
        <taxon>Chloroflexales</taxon>
        <taxon>Roseiflexineae</taxon>
        <taxon>Roseiflexaceae</taxon>
        <taxon>Kouleothrix</taxon>
    </lineage>
</organism>
<dbReference type="PANTHER" id="PTHR43877">
    <property type="entry name" value="AMINOALKYLPHOSPHONATE N-ACETYLTRANSFERASE-RELATED-RELATED"/>
    <property type="match status" value="1"/>
</dbReference>
<dbReference type="AlphaFoldDB" id="A0A0P9FAC0"/>
<feature type="domain" description="N-acetyltransferase" evidence="3">
    <location>
        <begin position="150"/>
        <end position="312"/>
    </location>
</feature>
<evidence type="ECO:0000313" key="5">
    <source>
        <dbReference type="Proteomes" id="UP000050509"/>
    </source>
</evidence>
<protein>
    <recommendedName>
        <fullName evidence="3">N-acetyltransferase domain-containing protein</fullName>
    </recommendedName>
</protein>
<proteinExistence type="predicted"/>
<dbReference type="Pfam" id="PF00583">
    <property type="entry name" value="Acetyltransf_1"/>
    <property type="match status" value="2"/>
</dbReference>
<accession>A0A0P9FAC0</accession>
<dbReference type="EMBL" id="LJCR01000223">
    <property type="protein sequence ID" value="KPV53591.1"/>
    <property type="molecule type" value="Genomic_DNA"/>
</dbReference>
<dbReference type="InterPro" id="IPR000182">
    <property type="entry name" value="GNAT_dom"/>
</dbReference>
<dbReference type="CDD" id="cd04301">
    <property type="entry name" value="NAT_SF"/>
    <property type="match status" value="2"/>
</dbReference>
<dbReference type="Proteomes" id="UP000050509">
    <property type="component" value="Unassembled WGS sequence"/>
</dbReference>
<evidence type="ECO:0000313" key="4">
    <source>
        <dbReference type="EMBL" id="KPV53591.1"/>
    </source>
</evidence>
<dbReference type="PROSITE" id="PS51186">
    <property type="entry name" value="GNAT"/>
    <property type="match status" value="2"/>
</dbReference>
<keyword evidence="1" id="KW-0808">Transferase</keyword>
<dbReference type="Gene3D" id="3.40.630.30">
    <property type="match status" value="1"/>
</dbReference>
<evidence type="ECO:0000259" key="3">
    <source>
        <dbReference type="PROSITE" id="PS51186"/>
    </source>
</evidence>
<gene>
    <name evidence="4" type="ORF">SE17_08780</name>
</gene>